<dbReference type="AlphaFoldDB" id="A0AAD6N4E0"/>
<dbReference type="GO" id="GO:0003723">
    <property type="term" value="F:RNA binding"/>
    <property type="evidence" value="ECO:0007669"/>
    <property type="project" value="InterPro"/>
</dbReference>
<dbReference type="InterPro" id="IPR032474">
    <property type="entry name" value="Argonaute_N"/>
</dbReference>
<dbReference type="Pfam" id="PF02171">
    <property type="entry name" value="Piwi"/>
    <property type="match status" value="1"/>
</dbReference>
<dbReference type="SMART" id="SM01163">
    <property type="entry name" value="DUF1785"/>
    <property type="match status" value="1"/>
</dbReference>
<evidence type="ECO:0000313" key="4">
    <source>
        <dbReference type="Proteomes" id="UP001219568"/>
    </source>
</evidence>
<dbReference type="Pfam" id="PF16486">
    <property type="entry name" value="ArgoN"/>
    <property type="match status" value="1"/>
</dbReference>
<feature type="region of interest" description="Disordered" evidence="1">
    <location>
        <begin position="361"/>
        <end position="419"/>
    </location>
</feature>
<dbReference type="SUPFAM" id="SSF101690">
    <property type="entry name" value="PAZ domain"/>
    <property type="match status" value="1"/>
</dbReference>
<organism evidence="3 4">
    <name type="scientific">Penicillium canescens</name>
    <dbReference type="NCBI Taxonomy" id="5083"/>
    <lineage>
        <taxon>Eukaryota</taxon>
        <taxon>Fungi</taxon>
        <taxon>Dikarya</taxon>
        <taxon>Ascomycota</taxon>
        <taxon>Pezizomycotina</taxon>
        <taxon>Eurotiomycetes</taxon>
        <taxon>Eurotiomycetidae</taxon>
        <taxon>Eurotiales</taxon>
        <taxon>Aspergillaceae</taxon>
        <taxon>Penicillium</taxon>
    </lineage>
</organism>
<dbReference type="PROSITE" id="PS50822">
    <property type="entry name" value="PIWI"/>
    <property type="match status" value="1"/>
</dbReference>
<dbReference type="CDD" id="cd02846">
    <property type="entry name" value="PAZ_argonaute_like"/>
    <property type="match status" value="1"/>
</dbReference>
<dbReference type="EMBL" id="JAQJZL010000014">
    <property type="protein sequence ID" value="KAJ6029801.1"/>
    <property type="molecule type" value="Genomic_DNA"/>
</dbReference>
<dbReference type="InterPro" id="IPR012337">
    <property type="entry name" value="RNaseH-like_sf"/>
</dbReference>
<dbReference type="Pfam" id="PF16488">
    <property type="entry name" value="ArgoL2"/>
    <property type="match status" value="1"/>
</dbReference>
<feature type="region of interest" description="Disordered" evidence="1">
    <location>
        <begin position="1"/>
        <end position="27"/>
    </location>
</feature>
<evidence type="ECO:0000256" key="1">
    <source>
        <dbReference type="SAM" id="MobiDB-lite"/>
    </source>
</evidence>
<dbReference type="InterPro" id="IPR003100">
    <property type="entry name" value="PAZ_dom"/>
</dbReference>
<sequence>MRFRPERRGNSNRGGFRGDFRGRGGDRGGAFLGRGDFRCGRRCDRGDINNYGPPIFRQGGTIPVPSHDVTKTENDLAKDLAMGGQKAPRQAKYPERPGYGTAGRPVTLYANYLPLSLPNKQLFRYHISIAADSAGRSAPVGKKARQIVRLLLEEHFPHEKKSIASDFRSTLVSYVKLTEGNFDVRYKEDLENDYPETPRVHSVTIQYTGDINPADLMNYLRSTNAGAMLEYKEEIVAALNVIIGHHPKTDDGVVSVGANRHYSIRQDTMESFNLGGGLSVLRGYFVSARAATARVLLNMQIKYIACYSEGPLANMIQGYGNRNTYYLEKFLKNLRVRITHIARKNSRGQPRPRIKPIYGLANRGDGASSANPPKVTRHGAGPNDVEFFINESSPQRVSVPGAPEPKDKKGKKAPRLGPAEAGRYTTVAAFFKREYNMSLDPNLPVVNVGSHDRPIYLPCEVCVVEPGQPAKSKLSGDQIASMRKFAVTGRKPGQNAQSIVSNGLGVLGLGQPLNATLSAFGINSSTDLITLPGRVLPAPKVYYKDGNRTKEIRTNAGSWNMCHIQFSKPSVMKSWTYLYIDQQGSRPIFHNPDQLNASLQGFRKTLRDMGMSVNPHKVGKRVILTGKNDAADINAAVLELRKQHNPDLILGIFCTKDTTIYNCVKQVCDVRCGIRNVNVLAEKLVNPNDQYNANVGLKINLKLGGANQALRTADLGIISEGKTMLVGIDVTHPSPGSASSAPSVAGIVASVDSTLAQWPAEIRVQVARQEMVADLEILLVSRLLHWRNLNKNLPENIIVYRDGVSEGQYNKVIDQELPLLQAACRKTYPADQSKKGLPRLAIIVVGKRHNTRFYPTTEQDSNRDNPIPGTVVDRGVSEARHWDFFLQAHSTLQGTARPAHYFTIWDEIFYPRHPAISGGLGAADALQGLTHKICYMFGRATKAVSVCPPAYYADLVCTRARCFLFDLFDPVSIDSNGNTNGTDSTVNMSRTADVVIHPKIAETMFYI</sequence>
<dbReference type="Proteomes" id="UP001219568">
    <property type="component" value="Unassembled WGS sequence"/>
</dbReference>
<name>A0AAD6N4E0_PENCN</name>
<dbReference type="InterPro" id="IPR014811">
    <property type="entry name" value="ArgoL1"/>
</dbReference>
<dbReference type="InterPro" id="IPR036397">
    <property type="entry name" value="RNaseH_sf"/>
</dbReference>
<dbReference type="InterPro" id="IPR036085">
    <property type="entry name" value="PAZ_dom_sf"/>
</dbReference>
<dbReference type="SUPFAM" id="SSF53098">
    <property type="entry name" value="Ribonuclease H-like"/>
    <property type="match status" value="1"/>
</dbReference>
<dbReference type="Pfam" id="PF08699">
    <property type="entry name" value="ArgoL1"/>
    <property type="match status" value="1"/>
</dbReference>
<dbReference type="InterPro" id="IPR045246">
    <property type="entry name" value="Piwi_ago-like"/>
</dbReference>
<dbReference type="Gene3D" id="2.170.260.10">
    <property type="entry name" value="paz domain"/>
    <property type="match status" value="1"/>
</dbReference>
<feature type="domain" description="Piwi" evidence="2">
    <location>
        <begin position="648"/>
        <end position="956"/>
    </location>
</feature>
<dbReference type="Gene3D" id="3.30.420.10">
    <property type="entry name" value="Ribonuclease H-like superfamily/Ribonuclease H"/>
    <property type="match status" value="1"/>
</dbReference>
<dbReference type="InterPro" id="IPR032472">
    <property type="entry name" value="ArgoL2"/>
</dbReference>
<dbReference type="PANTHER" id="PTHR22891">
    <property type="entry name" value="EUKARYOTIC TRANSLATION INITIATION FACTOR 2C"/>
    <property type="match status" value="1"/>
</dbReference>
<dbReference type="Pfam" id="PF02170">
    <property type="entry name" value="PAZ"/>
    <property type="match status" value="1"/>
</dbReference>
<evidence type="ECO:0000313" key="3">
    <source>
        <dbReference type="EMBL" id="KAJ6029801.1"/>
    </source>
</evidence>
<dbReference type="SMART" id="SM00950">
    <property type="entry name" value="Piwi"/>
    <property type="match status" value="1"/>
</dbReference>
<reference evidence="3" key="1">
    <citation type="journal article" date="2023" name="IMA Fungus">
        <title>Comparative genomic study of the Penicillium genus elucidates a diverse pangenome and 15 lateral gene transfer events.</title>
        <authorList>
            <person name="Petersen C."/>
            <person name="Sorensen T."/>
            <person name="Nielsen M.R."/>
            <person name="Sondergaard T.E."/>
            <person name="Sorensen J.L."/>
            <person name="Fitzpatrick D.A."/>
            <person name="Frisvad J.C."/>
            <person name="Nielsen K.L."/>
        </authorList>
    </citation>
    <scope>NUCLEOTIDE SEQUENCE</scope>
    <source>
        <strain evidence="3">IBT 15450</strain>
    </source>
</reference>
<gene>
    <name evidence="3" type="ORF">N7460_010067</name>
</gene>
<protein>
    <recommendedName>
        <fullName evidence="2">Piwi domain-containing protein</fullName>
    </recommendedName>
</protein>
<dbReference type="Gene3D" id="3.40.50.2300">
    <property type="match status" value="1"/>
</dbReference>
<proteinExistence type="predicted"/>
<dbReference type="InterPro" id="IPR003165">
    <property type="entry name" value="Piwi"/>
</dbReference>
<keyword evidence="4" id="KW-1185">Reference proteome</keyword>
<feature type="compositionally biased region" description="Basic and acidic residues" evidence="1">
    <location>
        <begin position="16"/>
        <end position="26"/>
    </location>
</feature>
<evidence type="ECO:0000259" key="2">
    <source>
        <dbReference type="PROSITE" id="PS50822"/>
    </source>
</evidence>
<comment type="caution">
    <text evidence="3">The sequence shown here is derived from an EMBL/GenBank/DDBJ whole genome shotgun (WGS) entry which is preliminary data.</text>
</comment>
<reference evidence="3" key="2">
    <citation type="submission" date="2023-01" db="EMBL/GenBank/DDBJ databases">
        <authorList>
            <person name="Petersen C."/>
        </authorList>
    </citation>
    <scope>NUCLEOTIDE SEQUENCE</scope>
    <source>
        <strain evidence="3">IBT 15450</strain>
    </source>
</reference>
<accession>A0AAD6N4E0</accession>
<dbReference type="CDD" id="cd04657">
    <property type="entry name" value="Piwi_ago-like"/>
    <property type="match status" value="1"/>
</dbReference>